<accession>A0A9N7VH53</accession>
<proteinExistence type="predicted"/>
<evidence type="ECO:0000313" key="3">
    <source>
        <dbReference type="Proteomes" id="UP001153269"/>
    </source>
</evidence>
<gene>
    <name evidence="2" type="ORF">PLEPLA_LOCUS39966</name>
</gene>
<dbReference type="AlphaFoldDB" id="A0A9N7VH53"/>
<sequence length="290" mass="31302">MCHSSRRGISYGHKPSGHRGSSTPTSLSPPSHFHERSPLSAAPQRSPGIDEVTQGGMAGEATHKAAITVICCRAEEADARALRLDQISRERDPLATTTQTLDRASPWKKSHQSTSGLLSHLRTVSEPGLPAGGRPLLLPAIKHFIITEAGEMQEHSGVECAVEKRREWGLSGQLRAHFQALLCSCEHYHRTADGDKGLMRHKNGGGQTPSASASRTPPPTSSSSSHLHPQSLRQPLPCGPQNCSHRVAMVIANREEDHVDGAVLSVSQLVQLPAHQPVQQVCSRPFRSNT</sequence>
<organism evidence="2 3">
    <name type="scientific">Pleuronectes platessa</name>
    <name type="common">European plaice</name>
    <dbReference type="NCBI Taxonomy" id="8262"/>
    <lineage>
        <taxon>Eukaryota</taxon>
        <taxon>Metazoa</taxon>
        <taxon>Chordata</taxon>
        <taxon>Craniata</taxon>
        <taxon>Vertebrata</taxon>
        <taxon>Euteleostomi</taxon>
        <taxon>Actinopterygii</taxon>
        <taxon>Neopterygii</taxon>
        <taxon>Teleostei</taxon>
        <taxon>Neoteleostei</taxon>
        <taxon>Acanthomorphata</taxon>
        <taxon>Carangaria</taxon>
        <taxon>Pleuronectiformes</taxon>
        <taxon>Pleuronectoidei</taxon>
        <taxon>Pleuronectidae</taxon>
        <taxon>Pleuronectes</taxon>
    </lineage>
</organism>
<protein>
    <submittedName>
        <fullName evidence="2">Uncharacterized protein</fullName>
    </submittedName>
</protein>
<feature type="compositionally biased region" description="Low complexity" evidence="1">
    <location>
        <begin position="21"/>
        <end position="31"/>
    </location>
</feature>
<keyword evidence="3" id="KW-1185">Reference proteome</keyword>
<evidence type="ECO:0000256" key="1">
    <source>
        <dbReference type="SAM" id="MobiDB-lite"/>
    </source>
</evidence>
<feature type="region of interest" description="Disordered" evidence="1">
    <location>
        <begin position="94"/>
        <end position="114"/>
    </location>
</feature>
<evidence type="ECO:0000313" key="2">
    <source>
        <dbReference type="EMBL" id="CAB1452226.1"/>
    </source>
</evidence>
<reference evidence="2" key="1">
    <citation type="submission" date="2020-03" db="EMBL/GenBank/DDBJ databases">
        <authorList>
            <person name="Weist P."/>
        </authorList>
    </citation>
    <scope>NUCLEOTIDE SEQUENCE</scope>
</reference>
<feature type="compositionally biased region" description="Low complexity" evidence="1">
    <location>
        <begin position="209"/>
        <end position="234"/>
    </location>
</feature>
<dbReference type="EMBL" id="CADEAL010004121">
    <property type="protein sequence ID" value="CAB1452226.1"/>
    <property type="molecule type" value="Genomic_DNA"/>
</dbReference>
<feature type="region of interest" description="Disordered" evidence="1">
    <location>
        <begin position="1"/>
        <end position="54"/>
    </location>
</feature>
<comment type="caution">
    <text evidence="2">The sequence shown here is derived from an EMBL/GenBank/DDBJ whole genome shotgun (WGS) entry which is preliminary data.</text>
</comment>
<name>A0A9N7VH53_PLEPL</name>
<feature type="region of interest" description="Disordered" evidence="1">
    <location>
        <begin position="196"/>
        <end position="239"/>
    </location>
</feature>
<dbReference type="Proteomes" id="UP001153269">
    <property type="component" value="Unassembled WGS sequence"/>
</dbReference>